<keyword evidence="2" id="KW-0808">Transferase</keyword>
<dbReference type="AlphaFoldDB" id="A0A2L2X8R2"/>
<evidence type="ECO:0000259" key="1">
    <source>
        <dbReference type="Pfam" id="PF06798"/>
    </source>
</evidence>
<keyword evidence="3" id="KW-1185">Reference proteome</keyword>
<dbReference type="GO" id="GO:0004672">
    <property type="term" value="F:protein kinase activity"/>
    <property type="evidence" value="ECO:0007669"/>
    <property type="project" value="TreeGrafter"/>
</dbReference>
<dbReference type="Proteomes" id="UP000239549">
    <property type="component" value="Unassembled WGS sequence"/>
</dbReference>
<dbReference type="PANTHER" id="PTHR30267:SF2">
    <property type="entry name" value="PROTEIN PRKA"/>
    <property type="match status" value="1"/>
</dbReference>
<name>A0A2L2X8R2_9FIRM</name>
<evidence type="ECO:0000313" key="3">
    <source>
        <dbReference type="Proteomes" id="UP000239549"/>
    </source>
</evidence>
<dbReference type="InterPro" id="IPR010650">
    <property type="entry name" value="PrkA_C"/>
</dbReference>
<comment type="caution">
    <text evidence="2">The sequence shown here is derived from an EMBL/GenBank/DDBJ whole genome shotgun (WGS) entry which is preliminary data.</text>
</comment>
<dbReference type="EMBL" id="BFAV01000045">
    <property type="protein sequence ID" value="GBF32617.1"/>
    <property type="molecule type" value="Genomic_DNA"/>
</dbReference>
<proteinExistence type="predicted"/>
<protein>
    <submittedName>
        <fullName evidence="2">Serine protein kinase</fullName>
    </submittedName>
</protein>
<sequence>MEPDEKLMRSIEEQIGISENAKKSFREEILIRLSSYARKNKKFDYKSHERLKEAVEKKLFTDLKDVVKITTSTKTPDAEQLKRMNEVSAKLMDEYGYCPICANELLKYVGSLLNR</sequence>
<dbReference type="PANTHER" id="PTHR30267">
    <property type="entry name" value="PROTEIN KINASE PRKA"/>
    <property type="match status" value="1"/>
</dbReference>
<reference evidence="3" key="1">
    <citation type="submission" date="2018-02" db="EMBL/GenBank/DDBJ databases">
        <title>Genome sequence of Desulfocucumis palustris strain NAW-5.</title>
        <authorList>
            <person name="Watanabe M."/>
            <person name="Kojima H."/>
            <person name="Fukui M."/>
        </authorList>
    </citation>
    <scope>NUCLEOTIDE SEQUENCE [LARGE SCALE GENOMIC DNA]</scope>
    <source>
        <strain evidence="3">NAW-5</strain>
    </source>
</reference>
<gene>
    <name evidence="2" type="ORF">DCCM_0813</name>
</gene>
<evidence type="ECO:0000313" key="2">
    <source>
        <dbReference type="EMBL" id="GBF32617.1"/>
    </source>
</evidence>
<dbReference type="Pfam" id="PF06798">
    <property type="entry name" value="PrkA"/>
    <property type="match status" value="1"/>
</dbReference>
<keyword evidence="2" id="KW-0418">Kinase</keyword>
<organism evidence="2 3">
    <name type="scientific">Desulfocucumis palustris</name>
    <dbReference type="NCBI Taxonomy" id="1898651"/>
    <lineage>
        <taxon>Bacteria</taxon>
        <taxon>Bacillati</taxon>
        <taxon>Bacillota</taxon>
        <taxon>Clostridia</taxon>
        <taxon>Eubacteriales</taxon>
        <taxon>Desulfocucumaceae</taxon>
        <taxon>Desulfocucumis</taxon>
    </lineage>
</organism>
<accession>A0A2L2X8R2</accession>
<feature type="domain" description="PrkA C-terminal" evidence="1">
    <location>
        <begin position="2"/>
        <end position="108"/>
    </location>
</feature>